<comment type="similarity">
    <text evidence="1">Belongs to the universal stress protein A family.</text>
</comment>
<dbReference type="InterPro" id="IPR014729">
    <property type="entry name" value="Rossmann-like_a/b/a_fold"/>
</dbReference>
<evidence type="ECO:0000259" key="2">
    <source>
        <dbReference type="Pfam" id="PF00582"/>
    </source>
</evidence>
<evidence type="ECO:0000256" key="1">
    <source>
        <dbReference type="ARBA" id="ARBA00008791"/>
    </source>
</evidence>
<reference evidence="3 4" key="2">
    <citation type="submission" date="2023-11" db="EMBL/GenBank/DDBJ databases">
        <authorList>
            <person name="Lara A.C."/>
            <person name="Chronakova A."/>
        </authorList>
    </citation>
    <scope>NUCLEOTIDE SEQUENCE [LARGE SCALE GENOMIC DNA]</scope>
    <source>
        <strain evidence="3 4">BCCO 10_0061</strain>
    </source>
</reference>
<keyword evidence="4" id="KW-1185">Reference proteome</keyword>
<dbReference type="Pfam" id="PF00582">
    <property type="entry name" value="Usp"/>
    <property type="match status" value="1"/>
</dbReference>
<sequence>MNSESRIVVGVDGSPAAKAALAWAVAEAKRTNASVLALSVCHFKPSADNEADPFAEGHRRNLRAAVDALGAAGNGVRIDQDIPLGTPGPVLVERAAGADFLVVGGHGDHRSGVLVMSSVTSYCLRHARCPVVVVPAEGAHHDGPLMLRPETPVR</sequence>
<dbReference type="EMBL" id="JAXAVU010000002">
    <property type="protein sequence ID" value="MDX8141395.1"/>
    <property type="molecule type" value="Genomic_DNA"/>
</dbReference>
<name>A0ABU4URR1_9PSEU</name>
<dbReference type="PRINTS" id="PR01438">
    <property type="entry name" value="UNVRSLSTRESS"/>
</dbReference>
<protein>
    <submittedName>
        <fullName evidence="3">Universal stress protein</fullName>
    </submittedName>
</protein>
<dbReference type="PANTHER" id="PTHR46268">
    <property type="entry name" value="STRESS RESPONSE PROTEIN NHAX"/>
    <property type="match status" value="1"/>
</dbReference>
<evidence type="ECO:0000313" key="3">
    <source>
        <dbReference type="EMBL" id="MDX8141395.1"/>
    </source>
</evidence>
<gene>
    <name evidence="3" type="ORF">SK854_04670</name>
</gene>
<dbReference type="SUPFAM" id="SSF52402">
    <property type="entry name" value="Adenine nucleotide alpha hydrolases-like"/>
    <property type="match status" value="1"/>
</dbReference>
<reference evidence="3 4" key="1">
    <citation type="submission" date="2023-11" db="EMBL/GenBank/DDBJ databases">
        <title>Lentzea sokolovensis, sp. nov., Lentzea kristufkii, sp. nov., and Lentzea miocenensis, sp. nov., rare actinobacteria from Sokolov Coal Basin, Miocene lacustrine sediment, Czech Republic.</title>
        <authorList>
            <person name="Lara A."/>
            <person name="Kotroba L."/>
            <person name="Nouioui I."/>
            <person name="Neumann-Schaal M."/>
            <person name="Mast Y."/>
            <person name="Chronakova A."/>
        </authorList>
    </citation>
    <scope>NUCLEOTIDE SEQUENCE [LARGE SCALE GENOMIC DNA]</scope>
    <source>
        <strain evidence="3 4">BCCO 10_0061</strain>
    </source>
</reference>
<dbReference type="CDD" id="cd00293">
    <property type="entry name" value="USP-like"/>
    <property type="match status" value="1"/>
</dbReference>
<accession>A0ABU4URR1</accession>
<dbReference type="RefSeq" id="WP_319973722.1">
    <property type="nucleotide sequence ID" value="NZ_JAXAVU010000002.1"/>
</dbReference>
<dbReference type="PANTHER" id="PTHR46268:SF6">
    <property type="entry name" value="UNIVERSAL STRESS PROTEIN UP12"/>
    <property type="match status" value="1"/>
</dbReference>
<organism evidence="3 4">
    <name type="scientific">Lentzea sokolovensis</name>
    <dbReference type="NCBI Taxonomy" id="3095429"/>
    <lineage>
        <taxon>Bacteria</taxon>
        <taxon>Bacillati</taxon>
        <taxon>Actinomycetota</taxon>
        <taxon>Actinomycetes</taxon>
        <taxon>Pseudonocardiales</taxon>
        <taxon>Pseudonocardiaceae</taxon>
        <taxon>Lentzea</taxon>
    </lineage>
</organism>
<comment type="caution">
    <text evidence="3">The sequence shown here is derived from an EMBL/GenBank/DDBJ whole genome shotgun (WGS) entry which is preliminary data.</text>
</comment>
<evidence type="ECO:0000313" key="4">
    <source>
        <dbReference type="Proteomes" id="UP001285352"/>
    </source>
</evidence>
<proteinExistence type="inferred from homology"/>
<dbReference type="InterPro" id="IPR006015">
    <property type="entry name" value="Universal_stress_UspA"/>
</dbReference>
<dbReference type="Gene3D" id="3.40.50.620">
    <property type="entry name" value="HUPs"/>
    <property type="match status" value="1"/>
</dbReference>
<feature type="domain" description="UspA" evidence="2">
    <location>
        <begin position="6"/>
        <end position="135"/>
    </location>
</feature>
<dbReference type="Proteomes" id="UP001285352">
    <property type="component" value="Unassembled WGS sequence"/>
</dbReference>
<dbReference type="InterPro" id="IPR006016">
    <property type="entry name" value="UspA"/>
</dbReference>